<accession>A0A398AYV2</accession>
<keyword evidence="3" id="KW-1185">Reference proteome</keyword>
<dbReference type="AlphaFoldDB" id="A0A398AYV2"/>
<protein>
    <submittedName>
        <fullName evidence="2">Uncharacterized protein</fullName>
    </submittedName>
</protein>
<reference evidence="2 3" key="1">
    <citation type="submission" date="2018-08" db="EMBL/GenBank/DDBJ databases">
        <title>Bacillus jemisoniae sp. nov., Bacillus chryseoplanitiae sp. nov., Bacillus resnikiae sp. nov., and Bacillus frankliniae sp. nov., isolated from Viking spacecraft and associated surfaces.</title>
        <authorList>
            <person name="Seuylemezian A."/>
            <person name="Vaishampayan P."/>
        </authorList>
    </citation>
    <scope>NUCLEOTIDE SEQUENCE [LARGE SCALE GENOMIC DNA]</scope>
    <source>
        <strain evidence="2 3">JJ-247</strain>
    </source>
</reference>
<evidence type="ECO:0000256" key="1">
    <source>
        <dbReference type="SAM" id="Phobius"/>
    </source>
</evidence>
<dbReference type="EMBL" id="QWVT01000032">
    <property type="protein sequence ID" value="RID82787.1"/>
    <property type="molecule type" value="Genomic_DNA"/>
</dbReference>
<organism evidence="2 3">
    <name type="scientific">Mesobacillus zeae</name>
    <dbReference type="NCBI Taxonomy" id="1917180"/>
    <lineage>
        <taxon>Bacteria</taxon>
        <taxon>Bacillati</taxon>
        <taxon>Bacillota</taxon>
        <taxon>Bacilli</taxon>
        <taxon>Bacillales</taxon>
        <taxon>Bacillaceae</taxon>
        <taxon>Mesobacillus</taxon>
    </lineage>
</organism>
<dbReference type="Proteomes" id="UP000265816">
    <property type="component" value="Unassembled WGS sequence"/>
</dbReference>
<comment type="caution">
    <text evidence="2">The sequence shown here is derived from an EMBL/GenBank/DDBJ whole genome shotgun (WGS) entry which is preliminary data.</text>
</comment>
<gene>
    <name evidence="2" type="ORF">D1970_17955</name>
</gene>
<name>A0A398AYV2_9BACI</name>
<keyword evidence="1" id="KW-1133">Transmembrane helix</keyword>
<evidence type="ECO:0000313" key="3">
    <source>
        <dbReference type="Proteomes" id="UP000265816"/>
    </source>
</evidence>
<keyword evidence="1" id="KW-0472">Membrane</keyword>
<evidence type="ECO:0000313" key="2">
    <source>
        <dbReference type="EMBL" id="RID82787.1"/>
    </source>
</evidence>
<proteinExistence type="predicted"/>
<sequence length="193" mass="22472">MWQSLVKNMTEVVHSYGCNQQYVIDNIKSRKNIVIYLVLYVKSSQDFLETAETALSMSIVEKTVWNRWVGSKSNNSWMPKRLSCFIIDIGVTSAIEMFWLYLINSIFGEVLLFYVLKSLATLGTRVISPFDLLDFHKNKIIKELEFEHEPVVLYGDEAFNFLRKNVIVYHNKSNKIILFYTGGNFLYENVVIS</sequence>
<keyword evidence="1" id="KW-0812">Transmembrane</keyword>
<feature type="transmembrane region" description="Helical" evidence="1">
    <location>
        <begin position="82"/>
        <end position="102"/>
    </location>
</feature>